<sequence>MLSPCKQAALSAQTELDCMQNRVDINQIASMMLGPTASVFYDESFHFSTPTVSSMSYNPNAFGNSLSFDTLYGSFASGSNTISPHSTSTWSSGFCCPRALPPSVQHAVWTEFNNQSPHAIGASAAAYGMPFYPHTADLSFQASSSGYHDASTFPTHNNGWNSSLPLSTTACGQFLPIPPVSLLPPGAYTLPSFSQNTSEALHGWNITDTASLKHKERDGLDLGSIVDNGAKRARLFGPEQADAISRPWPVQEADFGASLSRLEHSVPGGVQRTQPYELSGGMGGSVAQTSSLADENRRLREEIEMLKGMVGSLEGSGSDIVF</sequence>
<keyword evidence="2" id="KW-1185">Reference proteome</keyword>
<gene>
    <name evidence="1" type="ORF">V5O48_015867</name>
</gene>
<proteinExistence type="predicted"/>
<name>A0ABR3ET99_9AGAR</name>
<comment type="caution">
    <text evidence="1">The sequence shown here is derived from an EMBL/GenBank/DDBJ whole genome shotgun (WGS) entry which is preliminary data.</text>
</comment>
<reference evidence="1 2" key="1">
    <citation type="submission" date="2024-02" db="EMBL/GenBank/DDBJ databases">
        <title>A draft genome for the cacao thread blight pathogen Marasmius crinis-equi.</title>
        <authorList>
            <person name="Cohen S.P."/>
            <person name="Baruah I.K."/>
            <person name="Amoako-Attah I."/>
            <person name="Bukari Y."/>
            <person name="Meinhardt L.W."/>
            <person name="Bailey B.A."/>
        </authorList>
    </citation>
    <scope>NUCLEOTIDE SEQUENCE [LARGE SCALE GENOMIC DNA]</scope>
    <source>
        <strain evidence="1 2">GH-76</strain>
    </source>
</reference>
<protein>
    <submittedName>
        <fullName evidence="1">Uncharacterized protein</fullName>
    </submittedName>
</protein>
<evidence type="ECO:0000313" key="2">
    <source>
        <dbReference type="Proteomes" id="UP001465976"/>
    </source>
</evidence>
<accession>A0ABR3ET99</accession>
<dbReference type="Proteomes" id="UP001465976">
    <property type="component" value="Unassembled WGS sequence"/>
</dbReference>
<organism evidence="1 2">
    <name type="scientific">Marasmius crinis-equi</name>
    <dbReference type="NCBI Taxonomy" id="585013"/>
    <lineage>
        <taxon>Eukaryota</taxon>
        <taxon>Fungi</taxon>
        <taxon>Dikarya</taxon>
        <taxon>Basidiomycota</taxon>
        <taxon>Agaricomycotina</taxon>
        <taxon>Agaricomycetes</taxon>
        <taxon>Agaricomycetidae</taxon>
        <taxon>Agaricales</taxon>
        <taxon>Marasmiineae</taxon>
        <taxon>Marasmiaceae</taxon>
        <taxon>Marasmius</taxon>
    </lineage>
</organism>
<evidence type="ECO:0000313" key="1">
    <source>
        <dbReference type="EMBL" id="KAL0566152.1"/>
    </source>
</evidence>
<dbReference type="EMBL" id="JBAHYK010001994">
    <property type="protein sequence ID" value="KAL0566152.1"/>
    <property type="molecule type" value="Genomic_DNA"/>
</dbReference>